<evidence type="ECO:0000313" key="15">
    <source>
        <dbReference type="Proteomes" id="UP000029462"/>
    </source>
</evidence>
<evidence type="ECO:0000256" key="11">
    <source>
        <dbReference type="ARBA" id="ARBA00023303"/>
    </source>
</evidence>
<keyword evidence="6" id="KW-0851">Voltage-gated channel</keyword>
<feature type="transmembrane region" description="Helical" evidence="12">
    <location>
        <begin position="217"/>
        <end position="239"/>
    </location>
</feature>
<reference evidence="14 15" key="1">
    <citation type="submission" date="2014-09" db="EMBL/GenBank/DDBJ databases">
        <title>Whole genome shotgun sequence of Escherichia vulneris NBRC 102420.</title>
        <authorList>
            <person name="Yoshida Y."/>
            <person name="Hosoyama A."/>
            <person name="Tsuchikane K."/>
            <person name="Ohji S."/>
            <person name="Ichikawa N."/>
            <person name="Kimura A."/>
            <person name="Yamazoe A."/>
            <person name="Ezaki T."/>
            <person name="Fujita N."/>
        </authorList>
    </citation>
    <scope>NUCLEOTIDE SEQUENCE [LARGE SCALE GENOMIC DNA]</scope>
    <source>
        <strain evidence="14 15">NBRC 102420</strain>
    </source>
</reference>
<dbReference type="eggNOG" id="COG2126">
    <property type="taxonomic scope" value="Bacteria"/>
</dbReference>
<evidence type="ECO:0000256" key="4">
    <source>
        <dbReference type="ARBA" id="ARBA00022692"/>
    </source>
</evidence>
<keyword evidence="7" id="KW-0630">Potassium</keyword>
<dbReference type="Gene3D" id="1.20.120.350">
    <property type="entry name" value="Voltage-gated potassium channels. Chain C"/>
    <property type="match status" value="1"/>
</dbReference>
<dbReference type="InterPro" id="IPR028325">
    <property type="entry name" value="VG_K_chnl"/>
</dbReference>
<evidence type="ECO:0000256" key="10">
    <source>
        <dbReference type="ARBA" id="ARBA00023136"/>
    </source>
</evidence>
<keyword evidence="11 14" id="KW-0407">Ion channel</keyword>
<dbReference type="AlphaFoldDB" id="A0A090V4Q9"/>
<dbReference type="GO" id="GO:0001508">
    <property type="term" value="P:action potential"/>
    <property type="evidence" value="ECO:0007669"/>
    <property type="project" value="TreeGrafter"/>
</dbReference>
<dbReference type="InterPro" id="IPR027359">
    <property type="entry name" value="Volt_channel_dom_sf"/>
</dbReference>
<dbReference type="PANTHER" id="PTHR11537">
    <property type="entry name" value="VOLTAGE-GATED POTASSIUM CHANNEL"/>
    <property type="match status" value="1"/>
</dbReference>
<evidence type="ECO:0000256" key="7">
    <source>
        <dbReference type="ARBA" id="ARBA00022958"/>
    </source>
</evidence>
<keyword evidence="8 12" id="KW-1133">Transmembrane helix</keyword>
<keyword evidence="15" id="KW-1185">Reference proteome</keyword>
<dbReference type="Pfam" id="PF00520">
    <property type="entry name" value="Ion_trans"/>
    <property type="match status" value="1"/>
</dbReference>
<protein>
    <submittedName>
        <fullName evidence="14">Putative potassium channel</fullName>
    </submittedName>
</protein>
<evidence type="ECO:0000256" key="12">
    <source>
        <dbReference type="SAM" id="Phobius"/>
    </source>
</evidence>
<evidence type="ECO:0000256" key="2">
    <source>
        <dbReference type="ARBA" id="ARBA00022448"/>
    </source>
</evidence>
<dbReference type="PANTHER" id="PTHR11537:SF254">
    <property type="entry name" value="POTASSIUM VOLTAGE-GATED CHANNEL PROTEIN SHAB"/>
    <property type="match status" value="1"/>
</dbReference>
<keyword evidence="2" id="KW-0813">Transport</keyword>
<dbReference type="Proteomes" id="UP000029462">
    <property type="component" value="Unassembled WGS sequence"/>
</dbReference>
<evidence type="ECO:0000256" key="5">
    <source>
        <dbReference type="ARBA" id="ARBA00022826"/>
    </source>
</evidence>
<evidence type="ECO:0000259" key="13">
    <source>
        <dbReference type="Pfam" id="PF00520"/>
    </source>
</evidence>
<feature type="transmembrane region" description="Helical" evidence="12">
    <location>
        <begin position="185"/>
        <end position="205"/>
    </location>
</feature>
<keyword evidence="5" id="KW-0631">Potassium channel</keyword>
<feature type="transmembrane region" description="Helical" evidence="12">
    <location>
        <begin position="59"/>
        <end position="79"/>
    </location>
</feature>
<dbReference type="Gene3D" id="1.10.287.70">
    <property type="match status" value="1"/>
</dbReference>
<comment type="caution">
    <text evidence="14">The sequence shown here is derived from an EMBL/GenBank/DDBJ whole genome shotgun (WGS) entry which is preliminary data.</text>
</comment>
<dbReference type="STRING" id="1115515.EV102420_24_00060"/>
<name>A0A090V4Q9_PSEVU</name>
<evidence type="ECO:0000256" key="9">
    <source>
        <dbReference type="ARBA" id="ARBA00023065"/>
    </source>
</evidence>
<keyword evidence="10 12" id="KW-0472">Membrane</keyword>
<dbReference type="PRINTS" id="PR00169">
    <property type="entry name" value="KCHANNEL"/>
</dbReference>
<organism evidence="14 15">
    <name type="scientific">Pseudescherichia vulneris NBRC 102420</name>
    <dbReference type="NCBI Taxonomy" id="1115515"/>
    <lineage>
        <taxon>Bacteria</taxon>
        <taxon>Pseudomonadati</taxon>
        <taxon>Pseudomonadota</taxon>
        <taxon>Gammaproteobacteria</taxon>
        <taxon>Enterobacterales</taxon>
        <taxon>Enterobacteriaceae</taxon>
        <taxon>Pseudescherichia</taxon>
    </lineage>
</organism>
<dbReference type="RefSeq" id="WP_052512384.1">
    <property type="nucleotide sequence ID" value="NZ_BBMZ01000024.1"/>
</dbReference>
<evidence type="ECO:0000256" key="8">
    <source>
        <dbReference type="ARBA" id="ARBA00022989"/>
    </source>
</evidence>
<accession>A0A090V4Q9</accession>
<feature type="transmembrane region" description="Helical" evidence="12">
    <location>
        <begin position="91"/>
        <end position="110"/>
    </location>
</feature>
<dbReference type="GO" id="GO:0005249">
    <property type="term" value="F:voltage-gated potassium channel activity"/>
    <property type="evidence" value="ECO:0007669"/>
    <property type="project" value="InterPro"/>
</dbReference>
<keyword evidence="4 12" id="KW-0812">Transmembrane</keyword>
<dbReference type="OrthoDB" id="9799090at2"/>
<keyword evidence="9" id="KW-0406">Ion transport</keyword>
<keyword evidence="3" id="KW-0633">Potassium transport</keyword>
<gene>
    <name evidence="14" type="ORF">EV102420_24_00060</name>
</gene>
<evidence type="ECO:0000256" key="3">
    <source>
        <dbReference type="ARBA" id="ARBA00022538"/>
    </source>
</evidence>
<evidence type="ECO:0000256" key="6">
    <source>
        <dbReference type="ARBA" id="ARBA00022882"/>
    </source>
</evidence>
<sequence>MSNRSFSLRQTLFRRLFDQQTRSGRRFEALCGLLALLSVITIFIESSMGSQLTFMPQEWHLFIWLEIGFTLIFTLEYILRVIAWPSPVRYVFSFWGVIDLATMLPLYVLWLWPELALHYFFAWRAMRAIRVLRILKLLRYMPALHSLWRAVINARHQLILFYAFVGIVMVSAGALMYAIEGEASGFTSLGVAVYWAVVTVTTVGYGDITPHSVAGRFVASVLILIGYSVIAIPTGILTAQMSNELQQRKRARRCPRCHLQDHNAEAHYCMRCGERLPQPEETHPQERR</sequence>
<evidence type="ECO:0000313" key="14">
    <source>
        <dbReference type="EMBL" id="GAL59875.1"/>
    </source>
</evidence>
<comment type="subcellular location">
    <subcellularLocation>
        <location evidence="1">Membrane</location>
        <topology evidence="1">Multi-pass membrane protein</topology>
    </subcellularLocation>
</comment>
<dbReference type="GO" id="GO:0008076">
    <property type="term" value="C:voltage-gated potassium channel complex"/>
    <property type="evidence" value="ECO:0007669"/>
    <property type="project" value="InterPro"/>
</dbReference>
<feature type="transmembrane region" description="Helical" evidence="12">
    <location>
        <begin position="159"/>
        <end position="179"/>
    </location>
</feature>
<dbReference type="SUPFAM" id="SSF81324">
    <property type="entry name" value="Voltage-gated potassium channels"/>
    <property type="match status" value="1"/>
</dbReference>
<feature type="domain" description="Ion transport" evidence="13">
    <location>
        <begin position="26"/>
        <end position="247"/>
    </location>
</feature>
<dbReference type="InterPro" id="IPR005821">
    <property type="entry name" value="Ion_trans_dom"/>
</dbReference>
<dbReference type="EMBL" id="BBMZ01000024">
    <property type="protein sequence ID" value="GAL59875.1"/>
    <property type="molecule type" value="Genomic_DNA"/>
</dbReference>
<proteinExistence type="predicted"/>
<evidence type="ECO:0000256" key="1">
    <source>
        <dbReference type="ARBA" id="ARBA00004141"/>
    </source>
</evidence>